<feature type="transmembrane region" description="Helical" evidence="5">
    <location>
        <begin position="21"/>
        <end position="46"/>
    </location>
</feature>
<dbReference type="EMBL" id="JAVDQF010000001">
    <property type="protein sequence ID" value="MDR6270562.1"/>
    <property type="molecule type" value="Genomic_DNA"/>
</dbReference>
<keyword evidence="9" id="KW-1185">Reference proteome</keyword>
<evidence type="ECO:0000259" key="7">
    <source>
        <dbReference type="PROSITE" id="PS50929"/>
    </source>
</evidence>
<dbReference type="PROSITE" id="PS00211">
    <property type="entry name" value="ABC_TRANSPORTER_1"/>
    <property type="match status" value="1"/>
</dbReference>
<dbReference type="Pfam" id="PF00664">
    <property type="entry name" value="ABC_membrane"/>
    <property type="match status" value="1"/>
</dbReference>
<evidence type="ECO:0000313" key="9">
    <source>
        <dbReference type="Proteomes" id="UP001185069"/>
    </source>
</evidence>
<dbReference type="PANTHER" id="PTHR43394:SF1">
    <property type="entry name" value="ATP-BINDING CASSETTE SUB-FAMILY B MEMBER 10, MITOCHONDRIAL"/>
    <property type="match status" value="1"/>
</dbReference>
<dbReference type="InterPro" id="IPR003439">
    <property type="entry name" value="ABC_transporter-like_ATP-bd"/>
</dbReference>
<dbReference type="Pfam" id="PF00005">
    <property type="entry name" value="ABC_tran"/>
    <property type="match status" value="1"/>
</dbReference>
<feature type="transmembrane region" description="Helical" evidence="5">
    <location>
        <begin position="171"/>
        <end position="190"/>
    </location>
</feature>
<protein>
    <submittedName>
        <fullName evidence="8">ABC-type multidrug transport system fused ATPase/permease subunit</fullName>
    </submittedName>
</protein>
<dbReference type="PROSITE" id="PS50929">
    <property type="entry name" value="ABC_TM1F"/>
    <property type="match status" value="1"/>
</dbReference>
<dbReference type="InterPro" id="IPR017871">
    <property type="entry name" value="ABC_transporter-like_CS"/>
</dbReference>
<dbReference type="InterPro" id="IPR011527">
    <property type="entry name" value="ABC1_TM_dom"/>
</dbReference>
<gene>
    <name evidence="8" type="ORF">JOE69_002800</name>
</gene>
<reference evidence="8 9" key="1">
    <citation type="submission" date="2023-07" db="EMBL/GenBank/DDBJ databases">
        <title>Sequencing the genomes of 1000 actinobacteria strains.</title>
        <authorList>
            <person name="Klenk H.-P."/>
        </authorList>
    </citation>
    <scope>NUCLEOTIDE SEQUENCE [LARGE SCALE GENOMIC DNA]</scope>
    <source>
        <strain evidence="8 9">DSM 14555</strain>
    </source>
</reference>
<feature type="transmembrane region" description="Helical" evidence="5">
    <location>
        <begin position="291"/>
        <end position="317"/>
    </location>
</feature>
<evidence type="ECO:0000256" key="4">
    <source>
        <dbReference type="ARBA" id="ARBA00023136"/>
    </source>
</evidence>
<dbReference type="Proteomes" id="UP001185069">
    <property type="component" value="Unassembled WGS sequence"/>
</dbReference>
<dbReference type="InterPro" id="IPR027417">
    <property type="entry name" value="P-loop_NTPase"/>
</dbReference>
<dbReference type="PANTHER" id="PTHR43394">
    <property type="entry name" value="ATP-DEPENDENT PERMEASE MDL1, MITOCHONDRIAL"/>
    <property type="match status" value="1"/>
</dbReference>
<evidence type="ECO:0000256" key="5">
    <source>
        <dbReference type="SAM" id="Phobius"/>
    </source>
</evidence>
<sequence length="569" mass="60841">MRTYPYPIKTSPDTRSPARYLLWLGSLQLPSLIGGIVCGSIWLLAQATMPLVLGQTIDRGILGKDWGALLAGAAVMLVLGLVQAIFAVLRHRIAVSNWLQAAYRSVQVIGHKITRTGDALPSAISTGELINTAASDAVRIGQIYDLTARLSGAVLSYLLVSVLIWNISWQLGLIVLIGVPVCCALLLFIIRPLQARQREQREMAGKMTAVGADTVAGLRVLRGIGGEHIFVARYRSRSQETRFSGNKVARSVATLDGTQLVVTGAFAVLFTWLGANLAVSGEISVGELVSLYGFSVFLVTPVRILAEMVSAVIRAFVGARKVVAVLSTDPAYADQGSTPPPSGAAPLRDTASGAVIQPGRLTAVVSSDPAASTKLAERLGRFDDAELAEHPVYWAETDLRRIPVASIRERIVFSEADPQLFSGSLRELLDPRGRASDESVLAALEDAGALDVLDGLDEGLDHQVTERGRGFSGGQRQRLALCRALLSNAETLLLAEPTSAVDAHTEARIAARLRAARSGRTTLVTTASPLLLGVMDEVLFLVDGRLAARGTHRELLSVPEYRTVVIRGE</sequence>
<evidence type="ECO:0000256" key="3">
    <source>
        <dbReference type="ARBA" id="ARBA00022989"/>
    </source>
</evidence>
<comment type="caution">
    <text evidence="8">The sequence shown here is derived from an EMBL/GenBank/DDBJ whole genome shotgun (WGS) entry which is preliminary data.</text>
</comment>
<feature type="transmembrane region" description="Helical" evidence="5">
    <location>
        <begin position="260"/>
        <end position="279"/>
    </location>
</feature>
<evidence type="ECO:0000259" key="6">
    <source>
        <dbReference type="PROSITE" id="PS50893"/>
    </source>
</evidence>
<dbReference type="Gene3D" id="3.40.50.300">
    <property type="entry name" value="P-loop containing nucleotide triphosphate hydrolases"/>
    <property type="match status" value="1"/>
</dbReference>
<feature type="domain" description="ABC transporter" evidence="6">
    <location>
        <begin position="260"/>
        <end position="568"/>
    </location>
</feature>
<keyword evidence="3 5" id="KW-1133">Transmembrane helix</keyword>
<feature type="transmembrane region" description="Helical" evidence="5">
    <location>
        <begin position="146"/>
        <end position="165"/>
    </location>
</feature>
<evidence type="ECO:0000313" key="8">
    <source>
        <dbReference type="EMBL" id="MDR6270562.1"/>
    </source>
</evidence>
<name>A0ABU1JDR4_9MICC</name>
<dbReference type="InterPro" id="IPR036640">
    <property type="entry name" value="ABC1_TM_sf"/>
</dbReference>
<dbReference type="RefSeq" id="WP_309799721.1">
    <property type="nucleotide sequence ID" value="NZ_BAAAHY010000007.1"/>
</dbReference>
<dbReference type="SUPFAM" id="SSF52540">
    <property type="entry name" value="P-loop containing nucleoside triphosphate hydrolases"/>
    <property type="match status" value="1"/>
</dbReference>
<dbReference type="InterPro" id="IPR039421">
    <property type="entry name" value="Type_1_exporter"/>
</dbReference>
<keyword evidence="4 5" id="KW-0472">Membrane</keyword>
<keyword evidence="2 5" id="KW-0812">Transmembrane</keyword>
<proteinExistence type="predicted"/>
<dbReference type="PROSITE" id="PS50893">
    <property type="entry name" value="ABC_TRANSPORTER_2"/>
    <property type="match status" value="1"/>
</dbReference>
<organism evidence="8 9">
    <name type="scientific">Arthrobacter russicus</name>
    <dbReference type="NCBI Taxonomy" id="172040"/>
    <lineage>
        <taxon>Bacteria</taxon>
        <taxon>Bacillati</taxon>
        <taxon>Actinomycetota</taxon>
        <taxon>Actinomycetes</taxon>
        <taxon>Micrococcales</taxon>
        <taxon>Micrococcaceae</taxon>
        <taxon>Arthrobacter</taxon>
    </lineage>
</organism>
<dbReference type="CDD" id="cd07346">
    <property type="entry name" value="ABC_6TM_exporters"/>
    <property type="match status" value="1"/>
</dbReference>
<feature type="transmembrane region" description="Helical" evidence="5">
    <location>
        <begin position="66"/>
        <end position="89"/>
    </location>
</feature>
<evidence type="ECO:0000256" key="2">
    <source>
        <dbReference type="ARBA" id="ARBA00022692"/>
    </source>
</evidence>
<dbReference type="Gene3D" id="1.20.1560.10">
    <property type="entry name" value="ABC transporter type 1, transmembrane domain"/>
    <property type="match status" value="1"/>
</dbReference>
<dbReference type="SUPFAM" id="SSF90123">
    <property type="entry name" value="ABC transporter transmembrane region"/>
    <property type="match status" value="1"/>
</dbReference>
<feature type="domain" description="ABC transmembrane type-1" evidence="7">
    <location>
        <begin position="33"/>
        <end position="314"/>
    </location>
</feature>
<comment type="subcellular location">
    <subcellularLocation>
        <location evidence="1">Cell membrane</location>
        <topology evidence="1">Multi-pass membrane protein</topology>
    </subcellularLocation>
</comment>
<evidence type="ECO:0000256" key="1">
    <source>
        <dbReference type="ARBA" id="ARBA00004651"/>
    </source>
</evidence>
<accession>A0ABU1JDR4</accession>